<dbReference type="KEGG" id="mfy:HH212_19605"/>
<reference evidence="1 2" key="1">
    <citation type="submission" date="2020-04" db="EMBL/GenBank/DDBJ databases">
        <title>Genome sequencing of novel species.</title>
        <authorList>
            <person name="Heo J."/>
            <person name="Kim S.-J."/>
            <person name="Kim J.-S."/>
            <person name="Hong S.-B."/>
            <person name="Kwon S.-W."/>
        </authorList>
    </citation>
    <scope>NUCLEOTIDE SEQUENCE [LARGE SCALE GENOMIC DNA]</scope>
    <source>
        <strain evidence="1 2">GN2-R2</strain>
    </source>
</reference>
<keyword evidence="2" id="KW-1185">Reference proteome</keyword>
<dbReference type="AlphaFoldDB" id="A0A7Z2VYY2"/>
<organism evidence="1 2">
    <name type="scientific">Massilia forsythiae</name>
    <dbReference type="NCBI Taxonomy" id="2728020"/>
    <lineage>
        <taxon>Bacteria</taxon>
        <taxon>Pseudomonadati</taxon>
        <taxon>Pseudomonadota</taxon>
        <taxon>Betaproteobacteria</taxon>
        <taxon>Burkholderiales</taxon>
        <taxon>Oxalobacteraceae</taxon>
        <taxon>Telluria group</taxon>
        <taxon>Massilia</taxon>
    </lineage>
</organism>
<accession>A0A7Z2VYY2</accession>
<name>A0A7Z2VYY2_9BURK</name>
<dbReference type="EMBL" id="CP051685">
    <property type="protein sequence ID" value="QJE01952.1"/>
    <property type="molecule type" value="Genomic_DNA"/>
</dbReference>
<sequence>MLPLLENIINTAIFSMRQPVAGAGAATPIPPGDGQVEIAVEVQAQLERLLNSPHFFKARRAGPLLRYMVSALYRPSAEKIGEFEIGIELFRRDPRTYSPADDPVVRVQVGRLRRRLEAYYESDGKNDPVRITIPAGAYVAHIERFSVDIENKRLAFVPNACTSDRGGCDFIHGLNDEIIHRLHLELGADFVMLPASSPGLEPGGRARTAGVTHVLESSVRVDRTSARANLRLFDIAMATIVWSDQFDLDGDLSIARQEVVAESCCRAVRDCLRPAAA</sequence>
<gene>
    <name evidence="1" type="ORF">HH212_19605</name>
</gene>
<evidence type="ECO:0000313" key="1">
    <source>
        <dbReference type="EMBL" id="QJE01952.1"/>
    </source>
</evidence>
<dbReference type="Proteomes" id="UP000502415">
    <property type="component" value="Chromosome"/>
</dbReference>
<proteinExistence type="predicted"/>
<protein>
    <submittedName>
        <fullName evidence="1">Uncharacterized protein</fullName>
    </submittedName>
</protein>
<evidence type="ECO:0000313" key="2">
    <source>
        <dbReference type="Proteomes" id="UP000502415"/>
    </source>
</evidence>
<dbReference type="RefSeq" id="WP_170204039.1">
    <property type="nucleotide sequence ID" value="NZ_CP051685.1"/>
</dbReference>